<feature type="transmembrane region" description="Helical" evidence="7">
    <location>
        <begin position="6"/>
        <end position="25"/>
    </location>
</feature>
<comment type="subcellular location">
    <subcellularLocation>
        <location evidence="1">Cell membrane</location>
        <topology evidence="1">Multi-pass membrane protein</topology>
    </subcellularLocation>
</comment>
<reference evidence="11" key="1">
    <citation type="journal article" date="2019" name="Int. J. Syst. Evol. Microbiol.">
        <title>The Global Catalogue of Microorganisms (GCM) 10K type strain sequencing project: providing services to taxonomists for standard genome sequencing and annotation.</title>
        <authorList>
            <consortium name="The Broad Institute Genomics Platform"/>
            <consortium name="The Broad Institute Genome Sequencing Center for Infectious Disease"/>
            <person name="Wu L."/>
            <person name="Ma J."/>
        </authorList>
    </citation>
    <scope>NUCLEOTIDE SEQUENCE [LARGE SCALE GENOMIC DNA]</scope>
    <source>
        <strain evidence="11">CGMCC 4.1621</strain>
    </source>
</reference>
<evidence type="ECO:0000256" key="5">
    <source>
        <dbReference type="ARBA" id="ARBA00022989"/>
    </source>
</evidence>
<keyword evidence="4 7" id="KW-0812">Transmembrane</keyword>
<dbReference type="RefSeq" id="WP_204706330.1">
    <property type="nucleotide sequence ID" value="NZ_JBHSZV010000004.1"/>
</dbReference>
<protein>
    <submittedName>
        <fullName evidence="10">DUF421 domain-containing protein</fullName>
    </submittedName>
</protein>
<comment type="similarity">
    <text evidence="2">Belongs to the UPF0702 family.</text>
</comment>
<sequence>MNFASIAIVLVVGYLGLFIITKILGKGTISQLTPFDFVAAILLGELVGSAVFDQEIEIQHLLYALFIWFLLVYGTEIISQKFKSSRKLLEGEPAIVIHQGKLQREVLKKNKLDINQLQHLLRVKNAFSIREVEHAILETDGQLSVLKKMKFDSPTMADLELPFKPVILPVTLIIDGEVLWDKLRLINKDEAWLTDQLKANSINSYKEIFYADYKANEGIFIDKNE</sequence>
<dbReference type="PANTHER" id="PTHR34582">
    <property type="entry name" value="UPF0702 TRANSMEMBRANE PROTEIN YCAP"/>
    <property type="match status" value="1"/>
</dbReference>
<evidence type="ECO:0000256" key="6">
    <source>
        <dbReference type="ARBA" id="ARBA00023136"/>
    </source>
</evidence>
<evidence type="ECO:0000256" key="3">
    <source>
        <dbReference type="ARBA" id="ARBA00022475"/>
    </source>
</evidence>
<proteinExistence type="inferred from homology"/>
<keyword evidence="11" id="KW-1185">Reference proteome</keyword>
<dbReference type="Pfam" id="PF04239">
    <property type="entry name" value="DUF421"/>
    <property type="match status" value="1"/>
</dbReference>
<comment type="caution">
    <text evidence="10">The sequence shown here is derived from an EMBL/GenBank/DDBJ whole genome shotgun (WGS) entry which is preliminary data.</text>
</comment>
<evidence type="ECO:0000313" key="11">
    <source>
        <dbReference type="Proteomes" id="UP001596410"/>
    </source>
</evidence>
<keyword evidence="3" id="KW-1003">Cell membrane</keyword>
<dbReference type="Gene3D" id="3.30.240.20">
    <property type="entry name" value="bsu07140 like domains"/>
    <property type="match status" value="2"/>
</dbReference>
<dbReference type="InterPro" id="IPR048454">
    <property type="entry name" value="YetF_N"/>
</dbReference>
<dbReference type="InterPro" id="IPR007353">
    <property type="entry name" value="DUF421"/>
</dbReference>
<dbReference type="Proteomes" id="UP001596410">
    <property type="component" value="Unassembled WGS sequence"/>
</dbReference>
<feature type="domain" description="YetF C-terminal" evidence="8">
    <location>
        <begin position="80"/>
        <end position="213"/>
    </location>
</feature>
<feature type="domain" description="YetF-like N-terminal transmembrane" evidence="9">
    <location>
        <begin position="4"/>
        <end position="77"/>
    </location>
</feature>
<dbReference type="InterPro" id="IPR023090">
    <property type="entry name" value="UPF0702_alpha/beta_dom_sf"/>
</dbReference>
<keyword evidence="5 7" id="KW-1133">Transmembrane helix</keyword>
<name>A0ABW2EIP7_9BACI</name>
<evidence type="ECO:0000313" key="10">
    <source>
        <dbReference type="EMBL" id="MFC7060407.1"/>
    </source>
</evidence>
<dbReference type="PANTHER" id="PTHR34582:SF5">
    <property type="entry name" value="UPF0702 TRANSMEMBRANE PROTEIN YETF"/>
    <property type="match status" value="1"/>
</dbReference>
<evidence type="ECO:0000256" key="1">
    <source>
        <dbReference type="ARBA" id="ARBA00004651"/>
    </source>
</evidence>
<evidence type="ECO:0000259" key="9">
    <source>
        <dbReference type="Pfam" id="PF20730"/>
    </source>
</evidence>
<evidence type="ECO:0000256" key="7">
    <source>
        <dbReference type="SAM" id="Phobius"/>
    </source>
</evidence>
<organism evidence="10 11">
    <name type="scientific">Halobacillus seohaensis</name>
    <dbReference type="NCBI Taxonomy" id="447421"/>
    <lineage>
        <taxon>Bacteria</taxon>
        <taxon>Bacillati</taxon>
        <taxon>Bacillota</taxon>
        <taxon>Bacilli</taxon>
        <taxon>Bacillales</taxon>
        <taxon>Bacillaceae</taxon>
        <taxon>Halobacillus</taxon>
    </lineage>
</organism>
<evidence type="ECO:0000259" key="8">
    <source>
        <dbReference type="Pfam" id="PF04239"/>
    </source>
</evidence>
<keyword evidence="6 7" id="KW-0472">Membrane</keyword>
<evidence type="ECO:0000256" key="4">
    <source>
        <dbReference type="ARBA" id="ARBA00022692"/>
    </source>
</evidence>
<gene>
    <name evidence="10" type="ORF">ACFQIC_00790</name>
</gene>
<feature type="transmembrane region" description="Helical" evidence="7">
    <location>
        <begin position="58"/>
        <end position="78"/>
    </location>
</feature>
<dbReference type="EMBL" id="JBHSZV010000004">
    <property type="protein sequence ID" value="MFC7060407.1"/>
    <property type="molecule type" value="Genomic_DNA"/>
</dbReference>
<accession>A0ABW2EIP7</accession>
<dbReference type="Pfam" id="PF20730">
    <property type="entry name" value="YetF_N"/>
    <property type="match status" value="1"/>
</dbReference>
<evidence type="ECO:0000256" key="2">
    <source>
        <dbReference type="ARBA" id="ARBA00006448"/>
    </source>
</evidence>